<dbReference type="EC" id="7.1.1.-" evidence="5"/>
<comment type="catalytic activity">
    <reaction evidence="5">
        <text>a quinone + NADH + 5 H(+)(in) = a quinol + NAD(+) + 4 H(+)(out)</text>
        <dbReference type="Rhea" id="RHEA:57888"/>
        <dbReference type="ChEBI" id="CHEBI:15378"/>
        <dbReference type="ChEBI" id="CHEBI:24646"/>
        <dbReference type="ChEBI" id="CHEBI:57540"/>
        <dbReference type="ChEBI" id="CHEBI:57945"/>
        <dbReference type="ChEBI" id="CHEBI:132124"/>
    </reaction>
</comment>
<feature type="transmembrane region" description="Helical" evidence="5">
    <location>
        <begin position="284"/>
        <end position="305"/>
    </location>
</feature>
<dbReference type="PANTHER" id="PTHR22773">
    <property type="entry name" value="NADH DEHYDROGENASE"/>
    <property type="match status" value="1"/>
</dbReference>
<feature type="transmembrane region" description="Helical" evidence="5">
    <location>
        <begin position="96"/>
        <end position="114"/>
    </location>
</feature>
<evidence type="ECO:0000256" key="2">
    <source>
        <dbReference type="ARBA" id="ARBA00022692"/>
    </source>
</evidence>
<evidence type="ECO:0000313" key="9">
    <source>
        <dbReference type="Proteomes" id="UP001309299"/>
    </source>
</evidence>
<comment type="subcellular location">
    <subcellularLocation>
        <location evidence="5">Cell membrane</location>
        <topology evidence="5">Multi-pass membrane protein</topology>
    </subcellularLocation>
    <subcellularLocation>
        <location evidence="1">Endomembrane system</location>
        <topology evidence="1">Multi-pass membrane protein</topology>
    </subcellularLocation>
    <subcellularLocation>
        <location evidence="6">Membrane</location>
        <topology evidence="6">Multi-pass membrane protein</topology>
    </subcellularLocation>
</comment>
<keyword evidence="4 5" id="KW-0472">Membrane</keyword>
<keyword evidence="5" id="KW-0520">NAD</keyword>
<comment type="similarity">
    <text evidence="5">Belongs to the complex I subunit 2 family.</text>
</comment>
<evidence type="ECO:0000256" key="4">
    <source>
        <dbReference type="ARBA" id="ARBA00023136"/>
    </source>
</evidence>
<dbReference type="GO" id="GO:0005886">
    <property type="term" value="C:plasma membrane"/>
    <property type="evidence" value="ECO:0007669"/>
    <property type="project" value="UniProtKB-SubCell"/>
</dbReference>
<evidence type="ECO:0000256" key="6">
    <source>
        <dbReference type="RuleBase" id="RU000320"/>
    </source>
</evidence>
<organism evidence="8 9">
    <name type="scientific">Cutibacterium avidum</name>
    <dbReference type="NCBI Taxonomy" id="33010"/>
    <lineage>
        <taxon>Bacteria</taxon>
        <taxon>Bacillati</taxon>
        <taxon>Actinomycetota</taxon>
        <taxon>Actinomycetes</taxon>
        <taxon>Propionibacteriales</taxon>
        <taxon>Propionibacteriaceae</taxon>
        <taxon>Cutibacterium</taxon>
    </lineage>
</organism>
<sequence>MNPVLLIPALGCLAPLDVATPHIEYGPLVPIFALMAGACLAVLVEAFVPRSGRRPTQIILTVAALAVAIASTLTTIAKGTRIVAGQGTLALDGPTLATWMVLLVTSLGAVVLFAERVGGTQTAFVASASSVPGSPLEAKAEQEHREHTEVYPLLMFAVLGMMCFAASDDLIMMFVALEIFSLPLYLLSGMSRRRRLLSQEAALKYFLLGALSSALFLYGIVLLYGCAGSFKLGAIAAVGVTQVGSSRLIIAGMVLVAVGLLFKVGAVPFASWTPDVYTGAPTPVSGWMAVATKLVALVGLMRVLYVGLGAMRWDWQIILAVVAVASMAVGAVVGLAQTDMKRLLAYSAIAHAGFVLVGVVGAWTIQTGMTPGHTGSVSSVLVYMTAYGLSSIGFWLLILMVRRAGGESTEIDSWAGLGRKHPWFGVLVVIFVLSFAGIPLTAGFTGKLVVFLAGWRGGYAWLVLLGVLFSLVAAAFYLRIIAVVFFRNPKDENDPVEVAEPSIAGWITLIICAVFTIVMGVAPQPIIDLFNQASTFLR</sequence>
<dbReference type="HAMAP" id="MF_00445">
    <property type="entry name" value="NDH1_NuoN_1"/>
    <property type="match status" value="1"/>
</dbReference>
<feature type="transmembrane region" description="Helical" evidence="5">
    <location>
        <begin position="343"/>
        <end position="365"/>
    </location>
</feature>
<feature type="transmembrane region" description="Helical" evidence="5">
    <location>
        <begin position="150"/>
        <end position="167"/>
    </location>
</feature>
<proteinExistence type="inferred from homology"/>
<keyword evidence="5" id="KW-0813">Transport</keyword>
<comment type="caution">
    <text evidence="8">The sequence shown here is derived from an EMBL/GenBank/DDBJ whole genome shotgun (WGS) entry which is preliminary data.</text>
</comment>
<dbReference type="EMBL" id="JBAKUA010000007">
    <property type="protein sequence ID" value="MEH1546580.1"/>
    <property type="molecule type" value="Genomic_DNA"/>
</dbReference>
<dbReference type="Pfam" id="PF00361">
    <property type="entry name" value="Proton_antipo_M"/>
    <property type="match status" value="1"/>
</dbReference>
<feature type="transmembrane region" description="Helical" evidence="5">
    <location>
        <begin position="317"/>
        <end position="336"/>
    </location>
</feature>
<evidence type="ECO:0000256" key="3">
    <source>
        <dbReference type="ARBA" id="ARBA00022989"/>
    </source>
</evidence>
<feature type="transmembrane region" description="Helical" evidence="5">
    <location>
        <begin position="173"/>
        <end position="190"/>
    </location>
</feature>
<gene>
    <name evidence="5 8" type="primary">nuoN</name>
    <name evidence="8" type="ORF">V7F78_06050</name>
</gene>
<dbReference type="AlphaFoldDB" id="A0AB35XGW1"/>
<dbReference type="InterPro" id="IPR001750">
    <property type="entry name" value="ND/Mrp_TM"/>
</dbReference>
<feature type="domain" description="NADH:quinone oxidoreductase/Mrp antiporter transmembrane" evidence="7">
    <location>
        <begin position="167"/>
        <end position="470"/>
    </location>
</feature>
<dbReference type="GO" id="GO:0050136">
    <property type="term" value="F:NADH dehydrogenase (quinone) (non-electrogenic) activity"/>
    <property type="evidence" value="ECO:0007669"/>
    <property type="project" value="UniProtKB-UniRule"/>
</dbReference>
<feature type="transmembrane region" description="Helical" evidence="5">
    <location>
        <begin position="202"/>
        <end position="224"/>
    </location>
</feature>
<dbReference type="GO" id="GO:0042773">
    <property type="term" value="P:ATP synthesis coupled electron transport"/>
    <property type="evidence" value="ECO:0007669"/>
    <property type="project" value="InterPro"/>
</dbReference>
<feature type="transmembrane region" description="Helical" evidence="5">
    <location>
        <begin position="380"/>
        <end position="401"/>
    </location>
</feature>
<protein>
    <recommendedName>
        <fullName evidence="5">NADH-quinone oxidoreductase subunit N</fullName>
        <ecNumber evidence="5">7.1.1.-</ecNumber>
    </recommendedName>
    <alternativeName>
        <fullName evidence="5">NADH dehydrogenase I subunit N</fullName>
    </alternativeName>
    <alternativeName>
        <fullName evidence="5">NDH-1 subunit N</fullName>
    </alternativeName>
</protein>
<feature type="transmembrane region" description="Helical" evidence="5">
    <location>
        <begin position="29"/>
        <end position="46"/>
    </location>
</feature>
<evidence type="ECO:0000256" key="5">
    <source>
        <dbReference type="HAMAP-Rule" id="MF_00445"/>
    </source>
</evidence>
<feature type="transmembrane region" description="Helical" evidence="5">
    <location>
        <begin position="503"/>
        <end position="522"/>
    </location>
</feature>
<accession>A0AB35XGW1</accession>
<keyword evidence="5" id="KW-1278">Translocase</keyword>
<feature type="transmembrane region" description="Helical" evidence="5">
    <location>
        <begin position="58"/>
        <end position="76"/>
    </location>
</feature>
<feature type="transmembrane region" description="Helical" evidence="5">
    <location>
        <begin position="458"/>
        <end position="482"/>
    </location>
</feature>
<feature type="transmembrane region" description="Helical" evidence="5">
    <location>
        <begin position="422"/>
        <end position="446"/>
    </location>
</feature>
<keyword evidence="2 5" id="KW-0812">Transmembrane</keyword>
<keyword evidence="3 5" id="KW-1133">Transmembrane helix</keyword>
<keyword evidence="5" id="KW-0874">Quinone</keyword>
<dbReference type="GO" id="GO:0012505">
    <property type="term" value="C:endomembrane system"/>
    <property type="evidence" value="ECO:0007669"/>
    <property type="project" value="UniProtKB-SubCell"/>
</dbReference>
<evidence type="ECO:0000313" key="8">
    <source>
        <dbReference type="EMBL" id="MEH1546580.1"/>
    </source>
</evidence>
<dbReference type="GO" id="GO:0048038">
    <property type="term" value="F:quinone binding"/>
    <property type="evidence" value="ECO:0007669"/>
    <property type="project" value="UniProtKB-KW"/>
</dbReference>
<reference evidence="8" key="1">
    <citation type="submission" date="2024-02" db="EMBL/GenBank/DDBJ databases">
        <title>Bacterial skin colonization with Propionibacterium avidum as a risk factor for Periprosthetic Joint Infections - a single-center prospective study.</title>
        <authorList>
            <person name="Achermann Y."/>
        </authorList>
    </citation>
    <scope>NUCLEOTIDE SEQUENCE</scope>
    <source>
        <strain evidence="8">PAVI-2017310195</strain>
    </source>
</reference>
<dbReference type="NCBIfam" id="TIGR01770">
    <property type="entry name" value="NDH_I_N"/>
    <property type="match status" value="1"/>
</dbReference>
<evidence type="ECO:0000259" key="7">
    <source>
        <dbReference type="Pfam" id="PF00361"/>
    </source>
</evidence>
<evidence type="ECO:0000256" key="1">
    <source>
        <dbReference type="ARBA" id="ARBA00004127"/>
    </source>
</evidence>
<comment type="subunit">
    <text evidence="5">NDH-1 is composed of 14 different subunits. Subunits NuoA, H, J, K, L, M, N constitute the membrane sector of the complex.</text>
</comment>
<dbReference type="RefSeq" id="WP_334353287.1">
    <property type="nucleotide sequence ID" value="NZ_JBAKUA010000007.1"/>
</dbReference>
<dbReference type="InterPro" id="IPR010096">
    <property type="entry name" value="NADH-Q_OxRdtase_suN/2"/>
</dbReference>
<dbReference type="Proteomes" id="UP001309299">
    <property type="component" value="Unassembled WGS sequence"/>
</dbReference>
<comment type="function">
    <text evidence="5">NDH-1 shuttles electrons from NADH, via FMN and iron-sulfur (Fe-S) centers, to quinones in the respiratory chain. The immediate electron acceptor for the enzyme in this species is believed to be a menaquinone. Couples the redox reaction to proton translocation (for every two electrons transferred, four hydrogen ions are translocated across the cytoplasmic membrane), and thus conserves the redox energy in a proton gradient.</text>
</comment>
<feature type="transmembrane region" description="Helical" evidence="5">
    <location>
        <begin position="248"/>
        <end position="272"/>
    </location>
</feature>
<dbReference type="NCBIfam" id="NF004441">
    <property type="entry name" value="PRK05777.1-4"/>
    <property type="match status" value="1"/>
</dbReference>
<name>A0AB35XGW1_9ACTN</name>
<keyword evidence="5" id="KW-1003">Cell membrane</keyword>
<dbReference type="GO" id="GO:0008137">
    <property type="term" value="F:NADH dehydrogenase (ubiquinone) activity"/>
    <property type="evidence" value="ECO:0007669"/>
    <property type="project" value="InterPro"/>
</dbReference>